<dbReference type="Proteomes" id="UP000799757">
    <property type="component" value="Unassembled WGS sequence"/>
</dbReference>
<dbReference type="GO" id="GO:0007021">
    <property type="term" value="P:tubulin complex assembly"/>
    <property type="evidence" value="ECO:0007669"/>
    <property type="project" value="UniProtKB-UniRule"/>
</dbReference>
<evidence type="ECO:0000256" key="3">
    <source>
        <dbReference type="RuleBase" id="RU364030"/>
    </source>
</evidence>
<dbReference type="PANTHER" id="PTHR21500:SF0">
    <property type="entry name" value="TUBULIN-SPECIFIC CHAPERONE A"/>
    <property type="match status" value="1"/>
</dbReference>
<gene>
    <name evidence="4" type="ORF">K505DRAFT_277224</name>
</gene>
<accession>A0A6A6X9S6</accession>
<protein>
    <recommendedName>
        <fullName evidence="3">Tubulin-specific chaperone A</fullName>
    </recommendedName>
</protein>
<proteinExistence type="inferred from homology"/>
<keyword evidence="2 3" id="KW-0143">Chaperone</keyword>
<dbReference type="Pfam" id="PF02970">
    <property type="entry name" value="TBCA"/>
    <property type="match status" value="1"/>
</dbReference>
<dbReference type="EMBL" id="MU001933">
    <property type="protein sequence ID" value="KAF2793310.1"/>
    <property type="molecule type" value="Genomic_DNA"/>
</dbReference>
<keyword evidence="3" id="KW-0963">Cytoplasm</keyword>
<dbReference type="InterPro" id="IPR004226">
    <property type="entry name" value="TBCA"/>
</dbReference>
<dbReference type="SUPFAM" id="SSF46988">
    <property type="entry name" value="Tubulin chaperone cofactor A"/>
    <property type="match status" value="1"/>
</dbReference>
<keyword evidence="5" id="KW-1185">Reference proteome</keyword>
<dbReference type="GO" id="GO:0007023">
    <property type="term" value="P:post-chaperonin tubulin folding pathway"/>
    <property type="evidence" value="ECO:0007669"/>
    <property type="project" value="UniProtKB-UniRule"/>
</dbReference>
<evidence type="ECO:0000256" key="2">
    <source>
        <dbReference type="ARBA" id="ARBA00023186"/>
    </source>
</evidence>
<keyword evidence="3" id="KW-0493">Microtubule</keyword>
<evidence type="ECO:0000256" key="1">
    <source>
        <dbReference type="ARBA" id="ARBA00006806"/>
    </source>
</evidence>
<dbReference type="InterPro" id="IPR036126">
    <property type="entry name" value="TBCA_sf"/>
</dbReference>
<comment type="similarity">
    <text evidence="1 3">Belongs to the TBCA family.</text>
</comment>
<reference evidence="4" key="1">
    <citation type="journal article" date="2020" name="Stud. Mycol.">
        <title>101 Dothideomycetes genomes: a test case for predicting lifestyles and emergence of pathogens.</title>
        <authorList>
            <person name="Haridas S."/>
            <person name="Albert R."/>
            <person name="Binder M."/>
            <person name="Bloem J."/>
            <person name="Labutti K."/>
            <person name="Salamov A."/>
            <person name="Andreopoulos B."/>
            <person name="Baker S."/>
            <person name="Barry K."/>
            <person name="Bills G."/>
            <person name="Bluhm B."/>
            <person name="Cannon C."/>
            <person name="Castanera R."/>
            <person name="Culley D."/>
            <person name="Daum C."/>
            <person name="Ezra D."/>
            <person name="Gonzalez J."/>
            <person name="Henrissat B."/>
            <person name="Kuo A."/>
            <person name="Liang C."/>
            <person name="Lipzen A."/>
            <person name="Lutzoni F."/>
            <person name="Magnuson J."/>
            <person name="Mondo S."/>
            <person name="Nolan M."/>
            <person name="Ohm R."/>
            <person name="Pangilinan J."/>
            <person name="Park H.-J."/>
            <person name="Ramirez L."/>
            <person name="Alfaro M."/>
            <person name="Sun H."/>
            <person name="Tritt A."/>
            <person name="Yoshinaga Y."/>
            <person name="Zwiers L.-H."/>
            <person name="Turgeon B."/>
            <person name="Goodwin S."/>
            <person name="Spatafora J."/>
            <person name="Crous P."/>
            <person name="Grigoriev I."/>
        </authorList>
    </citation>
    <scope>NUCLEOTIDE SEQUENCE</scope>
    <source>
        <strain evidence="4">CBS 109.77</strain>
    </source>
</reference>
<dbReference type="Gene3D" id="1.20.58.90">
    <property type="match status" value="1"/>
</dbReference>
<dbReference type="GO" id="GO:0005829">
    <property type="term" value="C:cytosol"/>
    <property type="evidence" value="ECO:0007669"/>
    <property type="project" value="TreeGrafter"/>
</dbReference>
<dbReference type="PANTHER" id="PTHR21500">
    <property type="entry name" value="TUBULIN-SPECIFIC CHAPERONE A"/>
    <property type="match status" value="1"/>
</dbReference>
<evidence type="ECO:0000313" key="5">
    <source>
        <dbReference type="Proteomes" id="UP000799757"/>
    </source>
</evidence>
<sequence>MAPPSQLRKTTSVLERLVKEEASYHKELAQQEARIKQIKAGTDGEHTGYYLKQERQAVEETKNIFPAMHAKISQAIKNLEDQLASNKEVDAEESAEEVTMAKEAIAAANKTLNEAS</sequence>
<organism evidence="4 5">
    <name type="scientific">Melanomma pulvis-pyrius CBS 109.77</name>
    <dbReference type="NCBI Taxonomy" id="1314802"/>
    <lineage>
        <taxon>Eukaryota</taxon>
        <taxon>Fungi</taxon>
        <taxon>Dikarya</taxon>
        <taxon>Ascomycota</taxon>
        <taxon>Pezizomycotina</taxon>
        <taxon>Dothideomycetes</taxon>
        <taxon>Pleosporomycetidae</taxon>
        <taxon>Pleosporales</taxon>
        <taxon>Melanommataceae</taxon>
        <taxon>Melanomma</taxon>
    </lineage>
</organism>
<dbReference type="GO" id="GO:0005874">
    <property type="term" value="C:microtubule"/>
    <property type="evidence" value="ECO:0007669"/>
    <property type="project" value="UniProtKB-KW"/>
</dbReference>
<dbReference type="OrthoDB" id="296187at2759"/>
<dbReference type="AlphaFoldDB" id="A0A6A6X9S6"/>
<dbReference type="GO" id="GO:0048487">
    <property type="term" value="F:beta-tubulin binding"/>
    <property type="evidence" value="ECO:0007669"/>
    <property type="project" value="InterPro"/>
</dbReference>
<name>A0A6A6X9S6_9PLEO</name>
<comment type="subunit">
    <text evidence="3">Supercomplex made of cofactors A to E. Cofactors A and D function by capturing and stabilizing tubulin in a quasi-native conformation. Cofactor E binds to the cofactor D-tubulin complex; interaction with cofactor C then causes the release of tubulin polypeptides that are committed to the native state.</text>
</comment>
<keyword evidence="3" id="KW-0206">Cytoskeleton</keyword>
<comment type="subcellular location">
    <subcellularLocation>
        <location evidence="3">Cytoplasm</location>
        <location evidence="3">Cytoskeleton</location>
    </subcellularLocation>
</comment>
<evidence type="ECO:0000313" key="4">
    <source>
        <dbReference type="EMBL" id="KAF2793310.1"/>
    </source>
</evidence>